<organism evidence="9 10">
    <name type="scientific">Sphaerisporangium dianthi</name>
    <dbReference type="NCBI Taxonomy" id="1436120"/>
    <lineage>
        <taxon>Bacteria</taxon>
        <taxon>Bacillati</taxon>
        <taxon>Actinomycetota</taxon>
        <taxon>Actinomycetes</taxon>
        <taxon>Streptosporangiales</taxon>
        <taxon>Streptosporangiaceae</taxon>
        <taxon>Sphaerisporangium</taxon>
    </lineage>
</organism>
<dbReference type="Proteomes" id="UP001596004">
    <property type="component" value="Unassembled WGS sequence"/>
</dbReference>
<evidence type="ECO:0000256" key="3">
    <source>
        <dbReference type="ARBA" id="ARBA00023015"/>
    </source>
</evidence>
<dbReference type="InterPro" id="IPR014305">
    <property type="entry name" value="RNA_pol_sigma-G_actinobac"/>
</dbReference>
<keyword evidence="10" id="KW-1185">Reference proteome</keyword>
<dbReference type="PANTHER" id="PTHR43133:SF65">
    <property type="entry name" value="ECF RNA POLYMERASE SIGMA FACTOR SIGG"/>
    <property type="match status" value="1"/>
</dbReference>
<dbReference type="InterPro" id="IPR013325">
    <property type="entry name" value="RNA_pol_sigma_r2"/>
</dbReference>
<dbReference type="Pfam" id="PF12680">
    <property type="entry name" value="SnoaL_2"/>
    <property type="match status" value="1"/>
</dbReference>
<dbReference type="InterPro" id="IPR007627">
    <property type="entry name" value="RNA_pol_sigma70_r2"/>
</dbReference>
<dbReference type="RefSeq" id="WP_380835984.1">
    <property type="nucleotide sequence ID" value="NZ_JBHSFP010000001.1"/>
</dbReference>
<comment type="similarity">
    <text evidence="1">Belongs to the sigma-70 factor family. ECF subfamily.</text>
</comment>
<dbReference type="Gene3D" id="1.10.10.10">
    <property type="entry name" value="Winged helix-like DNA-binding domain superfamily/Winged helix DNA-binding domain"/>
    <property type="match status" value="1"/>
</dbReference>
<dbReference type="InterPro" id="IPR036388">
    <property type="entry name" value="WH-like_DNA-bd_sf"/>
</dbReference>
<dbReference type="SUPFAM" id="SSF88659">
    <property type="entry name" value="Sigma3 and sigma4 domains of RNA polymerase sigma factors"/>
    <property type="match status" value="1"/>
</dbReference>
<gene>
    <name evidence="9" type="ORF">ACFO60_01720</name>
</gene>
<accession>A0ABV9C9D5</accession>
<evidence type="ECO:0000259" key="8">
    <source>
        <dbReference type="Pfam" id="PF12680"/>
    </source>
</evidence>
<dbReference type="SUPFAM" id="SSF54427">
    <property type="entry name" value="NTF2-like"/>
    <property type="match status" value="1"/>
</dbReference>
<dbReference type="Pfam" id="PF08281">
    <property type="entry name" value="Sigma70_r4_2"/>
    <property type="match status" value="1"/>
</dbReference>
<proteinExistence type="inferred from homology"/>
<dbReference type="NCBIfam" id="TIGR02960">
    <property type="entry name" value="SigX5"/>
    <property type="match status" value="1"/>
</dbReference>
<protein>
    <submittedName>
        <fullName evidence="9">Sigma-70 family RNA polymerase sigma factor</fullName>
    </submittedName>
</protein>
<evidence type="ECO:0000313" key="9">
    <source>
        <dbReference type="EMBL" id="MFC4529465.1"/>
    </source>
</evidence>
<keyword evidence="5" id="KW-0804">Transcription</keyword>
<dbReference type="PANTHER" id="PTHR43133">
    <property type="entry name" value="RNA POLYMERASE ECF-TYPE SIGMA FACTO"/>
    <property type="match status" value="1"/>
</dbReference>
<dbReference type="InterPro" id="IPR032710">
    <property type="entry name" value="NTF2-like_dom_sf"/>
</dbReference>
<dbReference type="EMBL" id="JBHSFP010000001">
    <property type="protein sequence ID" value="MFC4529465.1"/>
    <property type="molecule type" value="Genomic_DNA"/>
</dbReference>
<evidence type="ECO:0000256" key="4">
    <source>
        <dbReference type="ARBA" id="ARBA00023082"/>
    </source>
</evidence>
<dbReference type="CDD" id="cd06171">
    <property type="entry name" value="Sigma70_r4"/>
    <property type="match status" value="1"/>
</dbReference>
<dbReference type="InterPro" id="IPR014284">
    <property type="entry name" value="RNA_pol_sigma-70_dom"/>
</dbReference>
<name>A0ABV9C9D5_9ACTN</name>
<keyword evidence="4" id="KW-0731">Sigma factor</keyword>
<feature type="domain" description="RNA polymerase sigma factor 70 region 4 type 2" evidence="7">
    <location>
        <begin position="133"/>
        <end position="185"/>
    </location>
</feature>
<feature type="domain" description="SnoaL-like" evidence="8">
    <location>
        <begin position="208"/>
        <end position="251"/>
    </location>
</feature>
<dbReference type="NCBIfam" id="TIGR02937">
    <property type="entry name" value="sigma70-ECF"/>
    <property type="match status" value="1"/>
</dbReference>
<dbReference type="SUPFAM" id="SSF88946">
    <property type="entry name" value="Sigma2 domain of RNA polymerase sigma factors"/>
    <property type="match status" value="1"/>
</dbReference>
<dbReference type="InterPro" id="IPR039425">
    <property type="entry name" value="RNA_pol_sigma-70-like"/>
</dbReference>
<dbReference type="InterPro" id="IPR013249">
    <property type="entry name" value="RNA_pol_sigma70_r4_t2"/>
</dbReference>
<evidence type="ECO:0000313" key="10">
    <source>
        <dbReference type="Proteomes" id="UP001596004"/>
    </source>
</evidence>
<dbReference type="Gene3D" id="1.10.1740.10">
    <property type="match status" value="1"/>
</dbReference>
<comment type="caution">
    <text evidence="9">The sequence shown here is derived from an EMBL/GenBank/DDBJ whole genome shotgun (WGS) entry which is preliminary data.</text>
</comment>
<evidence type="ECO:0000259" key="7">
    <source>
        <dbReference type="Pfam" id="PF08281"/>
    </source>
</evidence>
<sequence length="342" mass="37622">MVETLTGEGSRLEPFRAELTGYCYRLLGSGFEAEDAVQETLLRAWRSFDRYDERRAALRTWLYSIATNVCLDMLRSPQRRALAMDLGPAGAAGSNIGEPAPERRWVQPVPDASVLPMDGDPAELAVRRETVRLAFVAALQHLPPRQRVVLILREVLRWKAEEVANLLDTTVASVTSALQRARATLKTIEVMPGEPFRPSDPAQRELLARYCTAFERHDITALVALLHEDATMSMPPFTWWLRGRDQIRRALLDPDGSCAGARLIPVAANGSPAFWQTRPGPDGVHTPFALVLLDVSEGLINGITTYLDANRLIRLFGSPDPAAMTSAVPSSPHGGSARAPVR</sequence>
<evidence type="ECO:0000256" key="5">
    <source>
        <dbReference type="ARBA" id="ARBA00023163"/>
    </source>
</evidence>
<dbReference type="NCBIfam" id="NF006089">
    <property type="entry name" value="PRK08241.1"/>
    <property type="match status" value="1"/>
</dbReference>
<feature type="domain" description="RNA polymerase sigma-70 region 2" evidence="6">
    <location>
        <begin position="16"/>
        <end position="79"/>
    </location>
</feature>
<comment type="subunit">
    <text evidence="2">Interacts transiently with the RNA polymerase catalytic core formed by RpoA, RpoB, RpoC and RpoZ (2 alpha, 1 beta, 1 beta' and 1 omega subunit) to form the RNA polymerase holoenzyme that can initiate transcription.</text>
</comment>
<dbReference type="Pfam" id="PF04542">
    <property type="entry name" value="Sigma70_r2"/>
    <property type="match status" value="1"/>
</dbReference>
<dbReference type="InterPro" id="IPR037401">
    <property type="entry name" value="SnoaL-like"/>
</dbReference>
<keyword evidence="3" id="KW-0805">Transcription regulation</keyword>
<evidence type="ECO:0000256" key="2">
    <source>
        <dbReference type="ARBA" id="ARBA00011344"/>
    </source>
</evidence>
<reference evidence="10" key="1">
    <citation type="journal article" date="2019" name="Int. J. Syst. Evol. Microbiol.">
        <title>The Global Catalogue of Microorganisms (GCM) 10K type strain sequencing project: providing services to taxonomists for standard genome sequencing and annotation.</title>
        <authorList>
            <consortium name="The Broad Institute Genomics Platform"/>
            <consortium name="The Broad Institute Genome Sequencing Center for Infectious Disease"/>
            <person name="Wu L."/>
            <person name="Ma J."/>
        </authorList>
    </citation>
    <scope>NUCLEOTIDE SEQUENCE [LARGE SCALE GENOMIC DNA]</scope>
    <source>
        <strain evidence="10">CGMCC 4.7132</strain>
    </source>
</reference>
<dbReference type="Gene3D" id="3.10.450.50">
    <property type="match status" value="1"/>
</dbReference>
<evidence type="ECO:0000256" key="1">
    <source>
        <dbReference type="ARBA" id="ARBA00010641"/>
    </source>
</evidence>
<evidence type="ECO:0000259" key="6">
    <source>
        <dbReference type="Pfam" id="PF04542"/>
    </source>
</evidence>
<dbReference type="InterPro" id="IPR013324">
    <property type="entry name" value="RNA_pol_sigma_r3/r4-like"/>
</dbReference>